<sequence>MLNLLVDTSVGTFSAMHGILPRYSGYQCTTGYSILSLSPKGGHQDGSSSFGHERTSIHNSLEELTFTNHVGCIMCLAERIALGSYDINWFETSIHCQNSNTSLFQPGQLPFEVA</sequence>
<reference evidence="1" key="1">
    <citation type="journal article" date="2022" name="Int. J. Mol. Sci.">
        <title>Draft Genome of Tanacetum Coccineum: Genomic Comparison of Closely Related Tanacetum-Family Plants.</title>
        <authorList>
            <person name="Yamashiro T."/>
            <person name="Shiraishi A."/>
            <person name="Nakayama K."/>
            <person name="Satake H."/>
        </authorList>
    </citation>
    <scope>NUCLEOTIDE SEQUENCE</scope>
</reference>
<comment type="caution">
    <text evidence="1">The sequence shown here is derived from an EMBL/GenBank/DDBJ whole genome shotgun (WGS) entry which is preliminary data.</text>
</comment>
<keyword evidence="2" id="KW-1185">Reference proteome</keyword>
<dbReference type="EMBL" id="BQNB010020471">
    <property type="protein sequence ID" value="GJT96333.1"/>
    <property type="molecule type" value="Genomic_DNA"/>
</dbReference>
<evidence type="ECO:0000313" key="1">
    <source>
        <dbReference type="EMBL" id="GJT96333.1"/>
    </source>
</evidence>
<gene>
    <name evidence="1" type="ORF">Tco_1091851</name>
</gene>
<accession>A0ABQ5I888</accession>
<reference evidence="1" key="2">
    <citation type="submission" date="2022-01" db="EMBL/GenBank/DDBJ databases">
        <authorList>
            <person name="Yamashiro T."/>
            <person name="Shiraishi A."/>
            <person name="Satake H."/>
            <person name="Nakayama K."/>
        </authorList>
    </citation>
    <scope>NUCLEOTIDE SEQUENCE</scope>
</reference>
<proteinExistence type="predicted"/>
<name>A0ABQ5I888_9ASTR</name>
<evidence type="ECO:0000313" key="2">
    <source>
        <dbReference type="Proteomes" id="UP001151760"/>
    </source>
</evidence>
<organism evidence="1 2">
    <name type="scientific">Tanacetum coccineum</name>
    <dbReference type="NCBI Taxonomy" id="301880"/>
    <lineage>
        <taxon>Eukaryota</taxon>
        <taxon>Viridiplantae</taxon>
        <taxon>Streptophyta</taxon>
        <taxon>Embryophyta</taxon>
        <taxon>Tracheophyta</taxon>
        <taxon>Spermatophyta</taxon>
        <taxon>Magnoliopsida</taxon>
        <taxon>eudicotyledons</taxon>
        <taxon>Gunneridae</taxon>
        <taxon>Pentapetalae</taxon>
        <taxon>asterids</taxon>
        <taxon>campanulids</taxon>
        <taxon>Asterales</taxon>
        <taxon>Asteraceae</taxon>
        <taxon>Asteroideae</taxon>
        <taxon>Anthemideae</taxon>
        <taxon>Anthemidinae</taxon>
        <taxon>Tanacetum</taxon>
    </lineage>
</organism>
<dbReference type="Proteomes" id="UP001151760">
    <property type="component" value="Unassembled WGS sequence"/>
</dbReference>
<protein>
    <submittedName>
        <fullName evidence="1">Uncharacterized protein</fullName>
    </submittedName>
</protein>